<comment type="subcellular location">
    <subcellularLocation>
        <location evidence="1">Lipid droplet</location>
    </subcellularLocation>
</comment>
<dbReference type="GO" id="GO:0005811">
    <property type="term" value="C:lipid droplet"/>
    <property type="evidence" value="ECO:0000318"/>
    <property type="project" value="GO_Central"/>
</dbReference>
<evidence type="ECO:0000256" key="2">
    <source>
        <dbReference type="ARBA" id="ARBA00006311"/>
    </source>
</evidence>
<reference evidence="6" key="1">
    <citation type="submission" date="2009-12" db="EMBL/GenBank/DDBJ databases">
        <title>The Genome Sequence of Anolis carolinensis (Green Anole Lizard).</title>
        <authorList>
            <consortium name="The Genome Sequencing Platform"/>
            <person name="Di Palma F."/>
            <person name="Alfoldi J."/>
            <person name="Heiman D."/>
            <person name="Young S."/>
            <person name="Grabherr M."/>
            <person name="Johnson J."/>
            <person name="Lander E.S."/>
            <person name="Lindblad-Toh K."/>
        </authorList>
    </citation>
    <scope>NUCLEOTIDE SEQUENCE [LARGE SCALE GENOMIC DNA]</scope>
    <source>
        <strain evidence="6">JBL SC #1</strain>
    </source>
</reference>
<dbReference type="Gene3D" id="3.30.720.170">
    <property type="entry name" value="Perilipin, alpha-beta domain"/>
    <property type="match status" value="1"/>
</dbReference>
<dbReference type="HOGENOM" id="CLU_035133_1_0_1"/>
<dbReference type="Proteomes" id="UP000001646">
    <property type="component" value="Unplaced"/>
</dbReference>
<dbReference type="GO" id="GO:0005829">
    <property type="term" value="C:cytosol"/>
    <property type="evidence" value="ECO:0000318"/>
    <property type="project" value="GO_Central"/>
</dbReference>
<evidence type="ECO:0000256" key="5">
    <source>
        <dbReference type="SAM" id="MobiDB-lite"/>
    </source>
</evidence>
<dbReference type="SUPFAM" id="SSF109775">
    <property type="entry name" value="Mannose-6-phosphate receptor binding protein 1 (Tip47), C-terminal domain"/>
    <property type="match status" value="1"/>
</dbReference>
<dbReference type="Bgee" id="ENSACAG00000008624">
    <property type="expression patterns" value="Expressed in liver and 2 other cell types or tissues"/>
</dbReference>
<evidence type="ECO:0000313" key="7">
    <source>
        <dbReference type="Proteomes" id="UP000001646"/>
    </source>
</evidence>
<dbReference type="InterPro" id="IPR004279">
    <property type="entry name" value="Perilipin"/>
</dbReference>
<dbReference type="PANTHER" id="PTHR14024">
    <property type="entry name" value="PERILIPIN"/>
    <property type="match status" value="1"/>
</dbReference>
<evidence type="ECO:0000256" key="4">
    <source>
        <dbReference type="SAM" id="Coils"/>
    </source>
</evidence>
<dbReference type="PANTHER" id="PTHR14024:SF51">
    <property type="entry name" value="PERILIPIN-RELATED"/>
    <property type="match status" value="1"/>
</dbReference>
<reference evidence="6" key="3">
    <citation type="submission" date="2025-09" db="UniProtKB">
        <authorList>
            <consortium name="Ensembl"/>
        </authorList>
    </citation>
    <scope>IDENTIFICATION</scope>
</reference>
<dbReference type="Gene3D" id="1.20.120.340">
    <property type="entry name" value="Flagellar protein FliS"/>
    <property type="match status" value="1"/>
</dbReference>
<dbReference type="GeneTree" id="ENSGT00950000182920"/>
<sequence length="605" mass="65493">MFRHRTQFCIQYVSGPQWRWRHVYVYIYTCICSSFPQSVVTRITSLPLVSSTYDACSAVYNYAKETFPYINTACNVAEMVAAVALGSAVGGAQPILNHLEPQISVANQYACKGLDKLEETIPCLNQPAHQVIEEGVVLAKTVVGSTVATAKDAANGARDLVVHRVTAAVDLTKDILQDGVGLTKSVVEATVQTALNAADDAKALVSHRAADVLQLGRDTAKESADLAKAVVSSTVNTALQAAIGTKDLVVSGQVAQAGAVQEGLEMTHFLQQMVATGVDAALGKTEEMVDFYLPFTEAELANLATEVQGFGPAEGQQGYFVRLGSLSSKVRRRAYLHSLTKLRHMKERTQDRLSQLQQVISLVEQLKKGVGQRVQDAQQKLNQLVAEWTQTQPGGVAEGDLPSEVEPRALALLRFVTQDLGPVSLRLVGVLKGLPRSLRERVNQALHNALQLHASFSTVSSIHDLSDGTLTQAHKTATQARECLDTLVKHIAQAAPLNWVVGPFRPSYPLDNNKTETSHPNDQEMEEIPDADVGEEIPAADVGEPPKEMEKASGGLGSVDESGAQENAEVLTKVWSDMPRKARKQEERAVPEKACKSDLNQVSEH</sequence>
<reference evidence="6" key="2">
    <citation type="submission" date="2025-08" db="UniProtKB">
        <authorList>
            <consortium name="Ensembl"/>
        </authorList>
    </citation>
    <scope>IDENTIFICATION</scope>
</reference>
<dbReference type="GO" id="GO:0010890">
    <property type="term" value="P:positive regulation of triglyceride storage"/>
    <property type="evidence" value="ECO:0000318"/>
    <property type="project" value="GO_Central"/>
</dbReference>
<dbReference type="GO" id="GO:0019915">
    <property type="term" value="P:lipid storage"/>
    <property type="evidence" value="ECO:0000318"/>
    <property type="project" value="GO_Central"/>
</dbReference>
<protein>
    <submittedName>
        <fullName evidence="6">Uncharacterized protein</fullName>
    </submittedName>
</protein>
<dbReference type="Pfam" id="PF03036">
    <property type="entry name" value="Perilipin"/>
    <property type="match status" value="2"/>
</dbReference>
<feature type="compositionally biased region" description="Basic and acidic residues" evidence="5">
    <location>
        <begin position="578"/>
        <end position="596"/>
    </location>
</feature>
<evidence type="ECO:0000256" key="1">
    <source>
        <dbReference type="ARBA" id="ARBA00004502"/>
    </source>
</evidence>
<evidence type="ECO:0000313" key="6">
    <source>
        <dbReference type="Ensembl" id="ENSACAP00000008477.3"/>
    </source>
</evidence>
<dbReference type="InParanoid" id="H9GE59"/>
<organism evidence="6 7">
    <name type="scientific">Anolis carolinensis</name>
    <name type="common">Green anole</name>
    <name type="synonym">American chameleon</name>
    <dbReference type="NCBI Taxonomy" id="28377"/>
    <lineage>
        <taxon>Eukaryota</taxon>
        <taxon>Metazoa</taxon>
        <taxon>Chordata</taxon>
        <taxon>Craniata</taxon>
        <taxon>Vertebrata</taxon>
        <taxon>Euteleostomi</taxon>
        <taxon>Lepidosauria</taxon>
        <taxon>Squamata</taxon>
        <taxon>Bifurcata</taxon>
        <taxon>Unidentata</taxon>
        <taxon>Episquamata</taxon>
        <taxon>Toxicofera</taxon>
        <taxon>Iguania</taxon>
        <taxon>Dactyloidae</taxon>
        <taxon>Anolis</taxon>
    </lineage>
</organism>
<comment type="similarity">
    <text evidence="2">Belongs to the perilipin family.</text>
</comment>
<keyword evidence="7" id="KW-1185">Reference proteome</keyword>
<feature type="region of interest" description="Disordered" evidence="5">
    <location>
        <begin position="539"/>
        <end position="605"/>
    </location>
</feature>
<feature type="coiled-coil region" evidence="4">
    <location>
        <begin position="339"/>
        <end position="387"/>
    </location>
</feature>
<dbReference type="eggNOG" id="ENOG502RY3Q">
    <property type="taxonomic scope" value="Eukaryota"/>
</dbReference>
<dbReference type="Ensembl" id="ENSACAT00000008659.3">
    <property type="protein sequence ID" value="ENSACAP00000008477.3"/>
    <property type="gene ID" value="ENSACAG00000008624.3"/>
</dbReference>
<dbReference type="AlphaFoldDB" id="H9GE59"/>
<dbReference type="STRING" id="28377.ENSACAP00000008477"/>
<proteinExistence type="inferred from homology"/>
<keyword evidence="4" id="KW-0175">Coiled coil</keyword>
<accession>H9GE59</accession>
<evidence type="ECO:0000256" key="3">
    <source>
        <dbReference type="ARBA" id="ARBA00022677"/>
    </source>
</evidence>
<keyword evidence="3" id="KW-0551">Lipid droplet</keyword>
<name>H9GE59_ANOCA</name>